<keyword evidence="1" id="KW-0472">Membrane</keyword>
<dbReference type="InterPro" id="IPR019428">
    <property type="entry name" value="7TM_GPCR_serpentine_rcpt_Str"/>
</dbReference>
<feature type="transmembrane region" description="Helical" evidence="1">
    <location>
        <begin position="18"/>
        <end position="39"/>
    </location>
</feature>
<feature type="transmembrane region" description="Helical" evidence="1">
    <location>
        <begin position="51"/>
        <end position="70"/>
    </location>
</feature>
<keyword evidence="3" id="KW-1185">Reference proteome</keyword>
<dbReference type="PANTHER" id="PTHR46000">
    <property type="entry name" value="SEVEN TM RECEPTOR-RELATED"/>
    <property type="match status" value="1"/>
</dbReference>
<dbReference type="OrthoDB" id="5832161at2759"/>
<keyword evidence="1" id="KW-0812">Transmembrane</keyword>
<dbReference type="EMBL" id="DS268465">
    <property type="protein sequence ID" value="EFP06870.1"/>
    <property type="molecule type" value="Genomic_DNA"/>
</dbReference>
<feature type="transmembrane region" description="Helical" evidence="1">
    <location>
        <begin position="90"/>
        <end position="117"/>
    </location>
</feature>
<sequence>MDPTTPKSFTNWVTISQLIAQIGFCSTTIFCGILILLTVFGVKRSFGSYKYLLVLFPAVGIVFAVVEVLLCPNVHSYNASYLLYSIRRPFGMTIKSVTIFMAFYCTIYASTICMLSVQFVYRYWAVFDETNLRYFEGWRFFICIGYSTIVGAQWGVSVYNFNEADDYTDEYQGSEMLSRYSLNITEISRLPLVFYAADGSIRWFNICSIVDMTVFMVVQYTIIIYCAVVMYQQMEEKLQILSASLRNLHRQFYKTLVVQIITPSICLFAPVAIIINIPMFDLKISVPTGAFVCGFTLYPAMDAIIVMYIVKDYRKAVRIMLKKLLDMLYRVLDLNDYRLNASTTATAGNEGGANNAPV</sequence>
<gene>
    <name evidence="2" type="ORF">CRE_11228</name>
</gene>
<evidence type="ECO:0000313" key="2">
    <source>
        <dbReference type="EMBL" id="EFP06870.1"/>
    </source>
</evidence>
<reference evidence="2" key="1">
    <citation type="submission" date="2007-07" db="EMBL/GenBank/DDBJ databases">
        <title>PCAP assembly of the Caenorhabditis remanei genome.</title>
        <authorList>
            <consortium name="The Caenorhabditis remanei Sequencing Consortium"/>
            <person name="Wilson R.K."/>
        </authorList>
    </citation>
    <scope>NUCLEOTIDE SEQUENCE [LARGE SCALE GENOMIC DNA]</scope>
    <source>
        <strain evidence="2">PB4641</strain>
    </source>
</reference>
<feature type="transmembrane region" description="Helical" evidence="1">
    <location>
        <begin position="203"/>
        <end position="231"/>
    </location>
</feature>
<protein>
    <recommendedName>
        <fullName evidence="4">Seven TM Receptor</fullName>
    </recommendedName>
</protein>
<keyword evidence="1" id="KW-1133">Transmembrane helix</keyword>
<dbReference type="Pfam" id="PF10326">
    <property type="entry name" value="7TM_GPCR_Str"/>
    <property type="match status" value="1"/>
</dbReference>
<name>E3MQ34_CAERE</name>
<dbReference type="FunCoup" id="E3MQ34">
    <property type="interactions" value="7"/>
</dbReference>
<proteinExistence type="predicted"/>
<organism evidence="3">
    <name type="scientific">Caenorhabditis remanei</name>
    <name type="common">Caenorhabditis vulgaris</name>
    <dbReference type="NCBI Taxonomy" id="31234"/>
    <lineage>
        <taxon>Eukaryota</taxon>
        <taxon>Metazoa</taxon>
        <taxon>Ecdysozoa</taxon>
        <taxon>Nematoda</taxon>
        <taxon>Chromadorea</taxon>
        <taxon>Rhabditida</taxon>
        <taxon>Rhabditina</taxon>
        <taxon>Rhabditomorpha</taxon>
        <taxon>Rhabditoidea</taxon>
        <taxon>Rhabditidae</taxon>
        <taxon>Peloderinae</taxon>
        <taxon>Caenorhabditis</taxon>
    </lineage>
</organism>
<dbReference type="PANTHER" id="PTHR46000:SF11">
    <property type="entry name" value="SEVEN TM RECEPTOR"/>
    <property type="match status" value="1"/>
</dbReference>
<evidence type="ECO:0000313" key="3">
    <source>
        <dbReference type="Proteomes" id="UP000008281"/>
    </source>
</evidence>
<accession>E3MQ34</accession>
<evidence type="ECO:0008006" key="4">
    <source>
        <dbReference type="Google" id="ProtNLM"/>
    </source>
</evidence>
<feature type="transmembrane region" description="Helical" evidence="1">
    <location>
        <begin position="138"/>
        <end position="156"/>
    </location>
</feature>
<dbReference type="HOGENOM" id="CLU_036335_4_1_1"/>
<dbReference type="InParanoid" id="E3MQ34"/>
<dbReference type="SUPFAM" id="SSF81321">
    <property type="entry name" value="Family A G protein-coupled receptor-like"/>
    <property type="match status" value="1"/>
</dbReference>
<dbReference type="AlphaFoldDB" id="E3MQ34"/>
<dbReference type="eggNOG" id="ENOG502TGGV">
    <property type="taxonomic scope" value="Eukaryota"/>
</dbReference>
<feature type="transmembrane region" description="Helical" evidence="1">
    <location>
        <begin position="252"/>
        <end position="277"/>
    </location>
</feature>
<evidence type="ECO:0000256" key="1">
    <source>
        <dbReference type="SAM" id="Phobius"/>
    </source>
</evidence>
<feature type="transmembrane region" description="Helical" evidence="1">
    <location>
        <begin position="289"/>
        <end position="310"/>
    </location>
</feature>
<dbReference type="Proteomes" id="UP000008281">
    <property type="component" value="Unassembled WGS sequence"/>
</dbReference>